<dbReference type="Pfam" id="PF04542">
    <property type="entry name" value="Sigma70_r2"/>
    <property type="match status" value="1"/>
</dbReference>
<dbReference type="Pfam" id="PF08281">
    <property type="entry name" value="Sigma70_r4_2"/>
    <property type="match status" value="1"/>
</dbReference>
<evidence type="ECO:0000256" key="2">
    <source>
        <dbReference type="ARBA" id="ARBA00023015"/>
    </source>
</evidence>
<gene>
    <name evidence="9" type="ORF">E6K72_05980</name>
</gene>
<reference evidence="9 10" key="1">
    <citation type="journal article" date="2019" name="Nat. Microbiol.">
        <title>Mediterranean grassland soil C-N compound turnover is dependent on rainfall and depth, and is mediated by genomically divergent microorganisms.</title>
        <authorList>
            <person name="Diamond S."/>
            <person name="Andeer P.F."/>
            <person name="Li Z."/>
            <person name="Crits-Christoph A."/>
            <person name="Burstein D."/>
            <person name="Anantharaman K."/>
            <person name="Lane K.R."/>
            <person name="Thomas B.C."/>
            <person name="Pan C."/>
            <person name="Northen T.R."/>
            <person name="Banfield J.F."/>
        </authorList>
    </citation>
    <scope>NUCLEOTIDE SEQUENCE [LARGE SCALE GENOMIC DNA]</scope>
    <source>
        <strain evidence="9">WS_2</strain>
    </source>
</reference>
<comment type="similarity">
    <text evidence="1">Belongs to the sigma-70 factor family. ECF subfamily.</text>
</comment>
<evidence type="ECO:0000259" key="8">
    <source>
        <dbReference type="Pfam" id="PF08281"/>
    </source>
</evidence>
<keyword evidence="4" id="KW-0238">DNA-binding</keyword>
<dbReference type="SUPFAM" id="SSF88659">
    <property type="entry name" value="Sigma3 and sigma4 domains of RNA polymerase sigma factors"/>
    <property type="match status" value="1"/>
</dbReference>
<name>A0A538SWQ0_UNCEI</name>
<dbReference type="SUPFAM" id="SSF88946">
    <property type="entry name" value="Sigma2 domain of RNA polymerase sigma factors"/>
    <property type="match status" value="1"/>
</dbReference>
<dbReference type="InterPro" id="IPR039425">
    <property type="entry name" value="RNA_pol_sigma-70-like"/>
</dbReference>
<dbReference type="InterPro" id="IPR013324">
    <property type="entry name" value="RNA_pol_sigma_r3/r4-like"/>
</dbReference>
<dbReference type="Gene3D" id="1.10.10.10">
    <property type="entry name" value="Winged helix-like DNA-binding domain superfamily/Winged helix DNA-binding domain"/>
    <property type="match status" value="1"/>
</dbReference>
<keyword evidence="5" id="KW-0804">Transcription</keyword>
<dbReference type="AlphaFoldDB" id="A0A538SWQ0"/>
<dbReference type="NCBIfam" id="TIGR02937">
    <property type="entry name" value="sigma70-ECF"/>
    <property type="match status" value="1"/>
</dbReference>
<protein>
    <submittedName>
        <fullName evidence="9">Sigma-70 family RNA polymerase sigma factor</fullName>
    </submittedName>
</protein>
<dbReference type="InterPro" id="IPR007627">
    <property type="entry name" value="RNA_pol_sigma70_r2"/>
</dbReference>
<evidence type="ECO:0000256" key="3">
    <source>
        <dbReference type="ARBA" id="ARBA00023082"/>
    </source>
</evidence>
<keyword evidence="2" id="KW-0805">Transcription regulation</keyword>
<evidence type="ECO:0000256" key="6">
    <source>
        <dbReference type="SAM" id="MobiDB-lite"/>
    </source>
</evidence>
<feature type="compositionally biased region" description="Basic and acidic residues" evidence="6">
    <location>
        <begin position="48"/>
        <end position="61"/>
    </location>
</feature>
<evidence type="ECO:0000313" key="10">
    <source>
        <dbReference type="Proteomes" id="UP000317716"/>
    </source>
</evidence>
<dbReference type="GO" id="GO:0006352">
    <property type="term" value="P:DNA-templated transcription initiation"/>
    <property type="evidence" value="ECO:0007669"/>
    <property type="project" value="InterPro"/>
</dbReference>
<comment type="caution">
    <text evidence="9">The sequence shown here is derived from an EMBL/GenBank/DDBJ whole genome shotgun (WGS) entry which is preliminary data.</text>
</comment>
<dbReference type="GO" id="GO:0003677">
    <property type="term" value="F:DNA binding"/>
    <property type="evidence" value="ECO:0007669"/>
    <property type="project" value="UniProtKB-KW"/>
</dbReference>
<dbReference type="InterPro" id="IPR013249">
    <property type="entry name" value="RNA_pol_sigma70_r4_t2"/>
</dbReference>
<feature type="domain" description="RNA polymerase sigma-70 region 2" evidence="7">
    <location>
        <begin position="71"/>
        <end position="138"/>
    </location>
</feature>
<evidence type="ECO:0000259" key="7">
    <source>
        <dbReference type="Pfam" id="PF04542"/>
    </source>
</evidence>
<evidence type="ECO:0000256" key="4">
    <source>
        <dbReference type="ARBA" id="ARBA00023125"/>
    </source>
</evidence>
<organism evidence="9 10">
    <name type="scientific">Eiseniibacteriota bacterium</name>
    <dbReference type="NCBI Taxonomy" id="2212470"/>
    <lineage>
        <taxon>Bacteria</taxon>
        <taxon>Candidatus Eiseniibacteriota</taxon>
    </lineage>
</organism>
<dbReference type="InterPro" id="IPR036388">
    <property type="entry name" value="WH-like_DNA-bd_sf"/>
</dbReference>
<dbReference type="Gene3D" id="1.10.1740.10">
    <property type="match status" value="1"/>
</dbReference>
<accession>A0A538SWQ0</accession>
<dbReference type="EMBL" id="VBOS01000199">
    <property type="protein sequence ID" value="TMQ55775.1"/>
    <property type="molecule type" value="Genomic_DNA"/>
</dbReference>
<dbReference type="PANTHER" id="PTHR43133">
    <property type="entry name" value="RNA POLYMERASE ECF-TYPE SIGMA FACTO"/>
    <property type="match status" value="1"/>
</dbReference>
<proteinExistence type="inferred from homology"/>
<dbReference type="CDD" id="cd06171">
    <property type="entry name" value="Sigma70_r4"/>
    <property type="match status" value="1"/>
</dbReference>
<feature type="compositionally biased region" description="Low complexity" evidence="6">
    <location>
        <begin position="24"/>
        <end position="45"/>
    </location>
</feature>
<dbReference type="InterPro" id="IPR014284">
    <property type="entry name" value="RNA_pol_sigma-70_dom"/>
</dbReference>
<dbReference type="PANTHER" id="PTHR43133:SF8">
    <property type="entry name" value="RNA POLYMERASE SIGMA FACTOR HI_1459-RELATED"/>
    <property type="match status" value="1"/>
</dbReference>
<feature type="region of interest" description="Disordered" evidence="6">
    <location>
        <begin position="1"/>
        <end position="61"/>
    </location>
</feature>
<dbReference type="Proteomes" id="UP000317716">
    <property type="component" value="Unassembled WGS sequence"/>
</dbReference>
<evidence type="ECO:0000256" key="5">
    <source>
        <dbReference type="ARBA" id="ARBA00023163"/>
    </source>
</evidence>
<dbReference type="GO" id="GO:0016987">
    <property type="term" value="F:sigma factor activity"/>
    <property type="evidence" value="ECO:0007669"/>
    <property type="project" value="UniProtKB-KW"/>
</dbReference>
<evidence type="ECO:0000256" key="1">
    <source>
        <dbReference type="ARBA" id="ARBA00010641"/>
    </source>
</evidence>
<sequence>MARPHLPKPPAPTTEPADARARDGAPPGNGPAAPSSTQHQPSSPSRVWKGETDEALAERASRGDGEAFEILVDRYQRVIFNLTLRMTGNWEDARELTQDVFVRTWRGLSGFDARLRFFSWIYRIAIHDCLNHRRRAGRQQALEGEPETRAPGPEGRLESLELETEVHEALGRLPEGDRQLLVLRHFLDHSYEEIAEVLRIPAKTVKSRLFAARQRLRAEFERRGLKP</sequence>
<feature type="domain" description="RNA polymerase sigma factor 70 region 4 type 2" evidence="8">
    <location>
        <begin position="165"/>
        <end position="216"/>
    </location>
</feature>
<dbReference type="InterPro" id="IPR013325">
    <property type="entry name" value="RNA_pol_sigma_r2"/>
</dbReference>
<keyword evidence="3" id="KW-0731">Sigma factor</keyword>
<evidence type="ECO:0000313" key="9">
    <source>
        <dbReference type="EMBL" id="TMQ55775.1"/>
    </source>
</evidence>